<name>K2JHE6_9GAMM</name>
<reference evidence="1 2" key="1">
    <citation type="journal article" date="2012" name="J. Bacteriol.">
        <title>Genome Sequence of Idiomarina xiamenensis Type Strain 10-D-4.</title>
        <authorList>
            <person name="Lai Q."/>
            <person name="Wang L."/>
            <person name="Wang W."/>
            <person name="Shao Z."/>
        </authorList>
    </citation>
    <scope>NUCLEOTIDE SEQUENCE [LARGE SCALE GENOMIC DNA]</scope>
    <source>
        <strain evidence="1 2">10-D-4</strain>
    </source>
</reference>
<dbReference type="AlphaFoldDB" id="K2JHE6"/>
<dbReference type="PATRIC" id="fig|740709.3.peg.1847"/>
<protein>
    <submittedName>
        <fullName evidence="1">Uncharacterized protein</fullName>
    </submittedName>
</protein>
<dbReference type="EMBL" id="AMRG01000011">
    <property type="protein sequence ID" value="EKE82756.1"/>
    <property type="molecule type" value="Genomic_DNA"/>
</dbReference>
<evidence type="ECO:0000313" key="1">
    <source>
        <dbReference type="EMBL" id="EKE82756.1"/>
    </source>
</evidence>
<comment type="caution">
    <text evidence="1">The sequence shown here is derived from an EMBL/GenBank/DDBJ whole genome shotgun (WGS) entry which is preliminary data.</text>
</comment>
<accession>K2JHE6</accession>
<evidence type="ECO:0000313" key="2">
    <source>
        <dbReference type="Proteomes" id="UP000014115"/>
    </source>
</evidence>
<dbReference type="STRING" id="740709.A10D4_09129"/>
<proteinExistence type="predicted"/>
<keyword evidence="2" id="KW-1185">Reference proteome</keyword>
<dbReference type="eggNOG" id="ENOG5030B4Y">
    <property type="taxonomic scope" value="Bacteria"/>
</dbReference>
<organism evidence="1 2">
    <name type="scientific">Idiomarina xiamenensis 10-D-4</name>
    <dbReference type="NCBI Taxonomy" id="740709"/>
    <lineage>
        <taxon>Bacteria</taxon>
        <taxon>Pseudomonadati</taxon>
        <taxon>Pseudomonadota</taxon>
        <taxon>Gammaproteobacteria</taxon>
        <taxon>Alteromonadales</taxon>
        <taxon>Idiomarinaceae</taxon>
        <taxon>Idiomarina</taxon>
    </lineage>
</organism>
<dbReference type="Proteomes" id="UP000014115">
    <property type="component" value="Unassembled WGS sequence"/>
</dbReference>
<sequence length="503" mass="55621">MVLLLVTIISALFMTTPSLQLSSQRHYRQSQLLQVIQALYRYRQQQRQWPSDLQVLNDWLPAPLSYASWHWRQQPEPVTSALHLRLPEQWPNQSDWAIYFKVVSDELGDWLVLPAQLSTTSVNQLAQLLPRDAEQSASMLTTLDLANHPISNSATVTAKRVRIEQARSDDLQVEQAKLAQLSFSQPATTIAIAADTVKINELQAIDVASQQLTAEQAEVQRVNAEAAQIAAVASEQLLAQALRSERGQVHALQAKQAELQRLISLYPLHGKQLDTPFSSVDENYRQLTELQQQMQRCMAADGWCQAPQTPTFSLTCEGCQQQQEGTDFSARLSIALAACVHGCDYQLSLPQGVHSDCPLNGRIAAVKSPALTAHCRLSGQLTLPTAIEGELVLTVKSGKKASAQRQRRLALHWQRSIQTCPAQRVSVTVLNSSPLQVLSAQMSAGNVGQLQNTGPLTFQCFPNAPGGDPIRRCSAIFRCQASGEWLRVSHRIRCACIVNEPHA</sequence>
<gene>
    <name evidence="1" type="ORF">A10D4_09129</name>
</gene>